<name>A0ACC4DAH4_PURLI</name>
<sequence>MAPLSSPQPHLAAIHLTYYEQAYPFRLPPPSTSVASSSLRGASAYPGQRRRCVTSETEPLFSSCPAPAPSCFETRPPPFETLADGSLMRTGAAACARVAMMTPSWRNGIVDSYQPAAQFSERRSIQALVPLASLGHHTGTGRDLGPTSTSSVAVASASAATSAAPAPHAAAQREQNSPGADLAGATVDSSLSGTVV</sequence>
<gene>
    <name evidence="1" type="ORF">ACCO45_014012</name>
</gene>
<dbReference type="Proteomes" id="UP001638806">
    <property type="component" value="Unassembled WGS sequence"/>
</dbReference>
<keyword evidence="2" id="KW-1185">Reference proteome</keyword>
<protein>
    <submittedName>
        <fullName evidence="1">Uncharacterized protein</fullName>
    </submittedName>
</protein>
<evidence type="ECO:0000313" key="2">
    <source>
        <dbReference type="Proteomes" id="UP001638806"/>
    </source>
</evidence>
<dbReference type="EMBL" id="JBGNUJ010000013">
    <property type="protein sequence ID" value="KAL3952295.1"/>
    <property type="molecule type" value="Genomic_DNA"/>
</dbReference>
<accession>A0ACC4DAH4</accession>
<proteinExistence type="predicted"/>
<evidence type="ECO:0000313" key="1">
    <source>
        <dbReference type="EMBL" id="KAL3952295.1"/>
    </source>
</evidence>
<reference evidence="1" key="1">
    <citation type="submission" date="2024-12" db="EMBL/GenBank/DDBJ databases">
        <title>Comparative genomics and development of molecular markers within Purpureocillium lilacinum and among Purpureocillium species.</title>
        <authorList>
            <person name="Yeh Z.-Y."/>
            <person name="Ni N.-T."/>
            <person name="Lo P.-H."/>
            <person name="Mushyakhwo K."/>
            <person name="Lin C.-F."/>
            <person name="Nai Y.-S."/>
        </authorList>
    </citation>
    <scope>NUCLEOTIDE SEQUENCE</scope>
    <source>
        <strain evidence="1">NCHU-NPUST-175</strain>
    </source>
</reference>
<organism evidence="1 2">
    <name type="scientific">Purpureocillium lilacinum</name>
    <name type="common">Paecilomyces lilacinus</name>
    <dbReference type="NCBI Taxonomy" id="33203"/>
    <lineage>
        <taxon>Eukaryota</taxon>
        <taxon>Fungi</taxon>
        <taxon>Dikarya</taxon>
        <taxon>Ascomycota</taxon>
        <taxon>Pezizomycotina</taxon>
        <taxon>Sordariomycetes</taxon>
        <taxon>Hypocreomycetidae</taxon>
        <taxon>Hypocreales</taxon>
        <taxon>Ophiocordycipitaceae</taxon>
        <taxon>Purpureocillium</taxon>
    </lineage>
</organism>
<comment type="caution">
    <text evidence="1">The sequence shown here is derived from an EMBL/GenBank/DDBJ whole genome shotgun (WGS) entry which is preliminary data.</text>
</comment>